<evidence type="ECO:0000313" key="2">
    <source>
        <dbReference type="Proteomes" id="UP001283361"/>
    </source>
</evidence>
<accession>A0AAE0YTM6</accession>
<organism evidence="1 2">
    <name type="scientific">Elysia crispata</name>
    <name type="common">lettuce slug</name>
    <dbReference type="NCBI Taxonomy" id="231223"/>
    <lineage>
        <taxon>Eukaryota</taxon>
        <taxon>Metazoa</taxon>
        <taxon>Spiralia</taxon>
        <taxon>Lophotrochozoa</taxon>
        <taxon>Mollusca</taxon>
        <taxon>Gastropoda</taxon>
        <taxon>Heterobranchia</taxon>
        <taxon>Euthyneura</taxon>
        <taxon>Panpulmonata</taxon>
        <taxon>Sacoglossa</taxon>
        <taxon>Placobranchoidea</taxon>
        <taxon>Plakobranchidae</taxon>
        <taxon>Elysia</taxon>
    </lineage>
</organism>
<evidence type="ECO:0000313" key="1">
    <source>
        <dbReference type="EMBL" id="KAK3756830.1"/>
    </source>
</evidence>
<keyword evidence="2" id="KW-1185">Reference proteome</keyword>
<comment type="caution">
    <text evidence="1">The sequence shown here is derived from an EMBL/GenBank/DDBJ whole genome shotgun (WGS) entry which is preliminary data.</text>
</comment>
<dbReference type="Proteomes" id="UP001283361">
    <property type="component" value="Unassembled WGS sequence"/>
</dbReference>
<protein>
    <submittedName>
        <fullName evidence="1">Uncharacterized protein</fullName>
    </submittedName>
</protein>
<proteinExistence type="predicted"/>
<sequence>MSELNKDHQRLPLNLCSYGLHILHNAFKNDRVKASGPSFALVLKDDALSVLTMEGTLDTGKLHKDLFKDKNSISLGHSADSDIKSLQQAKSDSERDDDILGISIVFSQIRHGHHLKDHGQEPLGF</sequence>
<dbReference type="AlphaFoldDB" id="A0AAE0YTM6"/>
<reference evidence="1" key="1">
    <citation type="journal article" date="2023" name="G3 (Bethesda)">
        <title>A reference genome for the long-term kleptoplast-retaining sea slug Elysia crispata morphotype clarki.</title>
        <authorList>
            <person name="Eastman K.E."/>
            <person name="Pendleton A.L."/>
            <person name="Shaikh M.A."/>
            <person name="Suttiyut T."/>
            <person name="Ogas R."/>
            <person name="Tomko P."/>
            <person name="Gavelis G."/>
            <person name="Widhalm J.R."/>
            <person name="Wisecaver J.H."/>
        </authorList>
    </citation>
    <scope>NUCLEOTIDE SEQUENCE</scope>
    <source>
        <strain evidence="1">ECLA1</strain>
    </source>
</reference>
<gene>
    <name evidence="1" type="ORF">RRG08_048876</name>
</gene>
<dbReference type="EMBL" id="JAWDGP010005460">
    <property type="protein sequence ID" value="KAK3756830.1"/>
    <property type="molecule type" value="Genomic_DNA"/>
</dbReference>
<name>A0AAE0YTM6_9GAST</name>